<dbReference type="Proteomes" id="UP000826656">
    <property type="component" value="Unassembled WGS sequence"/>
</dbReference>
<name>A0ABQ7UP27_SOLTU</name>
<proteinExistence type="predicted"/>
<sequence length="54" mass="6010">MKLLASVCRLFRWSRARSPVMELAGVVVRELQARRFDCCCRVSSPEELVGGAGL</sequence>
<organism evidence="1 3">
    <name type="scientific">Solanum tuberosum</name>
    <name type="common">Potato</name>
    <dbReference type="NCBI Taxonomy" id="4113"/>
    <lineage>
        <taxon>Eukaryota</taxon>
        <taxon>Viridiplantae</taxon>
        <taxon>Streptophyta</taxon>
        <taxon>Embryophyta</taxon>
        <taxon>Tracheophyta</taxon>
        <taxon>Spermatophyta</taxon>
        <taxon>Magnoliopsida</taxon>
        <taxon>eudicotyledons</taxon>
        <taxon>Gunneridae</taxon>
        <taxon>Pentapetalae</taxon>
        <taxon>asterids</taxon>
        <taxon>lamiids</taxon>
        <taxon>Solanales</taxon>
        <taxon>Solanaceae</taxon>
        <taxon>Solanoideae</taxon>
        <taxon>Solaneae</taxon>
        <taxon>Solanum</taxon>
    </lineage>
</organism>
<accession>A0ABQ7UP27</accession>
<evidence type="ECO:0000313" key="3">
    <source>
        <dbReference type="Proteomes" id="UP000826656"/>
    </source>
</evidence>
<dbReference type="EMBL" id="JAIVGD010000018">
    <property type="protein sequence ID" value="KAH0753602.1"/>
    <property type="molecule type" value="Genomic_DNA"/>
</dbReference>
<keyword evidence="3" id="KW-1185">Reference proteome</keyword>
<dbReference type="EMBL" id="JAIVGD010000018">
    <property type="protein sequence ID" value="KAH0753603.1"/>
    <property type="molecule type" value="Genomic_DNA"/>
</dbReference>
<comment type="caution">
    <text evidence="1">The sequence shown here is derived from an EMBL/GenBank/DDBJ whole genome shotgun (WGS) entry which is preliminary data.</text>
</comment>
<evidence type="ECO:0000313" key="1">
    <source>
        <dbReference type="EMBL" id="KAH0753602.1"/>
    </source>
</evidence>
<protein>
    <submittedName>
        <fullName evidence="1">Uncharacterized protein</fullName>
    </submittedName>
</protein>
<evidence type="ECO:0000313" key="2">
    <source>
        <dbReference type="EMBL" id="KAH0753603.1"/>
    </source>
</evidence>
<reference evidence="1 3" key="1">
    <citation type="journal article" date="2021" name="bioRxiv">
        <title>Chromosome-scale and haplotype-resolved genome assembly of a tetraploid potato cultivar.</title>
        <authorList>
            <person name="Sun H."/>
            <person name="Jiao W.-B."/>
            <person name="Krause K."/>
            <person name="Campoy J.A."/>
            <person name="Goel M."/>
            <person name="Folz-Donahue K."/>
            <person name="Kukat C."/>
            <person name="Huettel B."/>
            <person name="Schneeberger K."/>
        </authorList>
    </citation>
    <scope>NUCLEOTIDE SEQUENCE [LARGE SCALE GENOMIC DNA]</scope>
    <source>
        <strain evidence="1">SolTubOtavaFocal</strain>
        <tissue evidence="1">Leaves</tissue>
    </source>
</reference>
<gene>
    <name evidence="1" type="ORF">KY290_023872</name>
    <name evidence="2" type="ORF">KY290_023873</name>
</gene>